<dbReference type="GO" id="GO:0006281">
    <property type="term" value="P:DNA repair"/>
    <property type="evidence" value="ECO:0007669"/>
    <property type="project" value="InterPro"/>
</dbReference>
<dbReference type="InterPro" id="IPR010285">
    <property type="entry name" value="DNA_helicase_pif1-like_DEAD"/>
</dbReference>
<dbReference type="InterPro" id="IPR027417">
    <property type="entry name" value="P-loop_NTPase"/>
</dbReference>
<accession>A0A6C0DWM6</accession>
<sequence length="464" mass="52388">MAIVTNPASIAQSTLSIEQQLCFDKYVNGENLFITGPGGTGKSFLIKTIVKHAENNNKVIKVCALTGCAAILLECKATTLHMFSGIGLANKKNDIIVNELFTKNNKKLKNWKNLEILIIDEISMMSLKILLLLDLIAKKYYRNDKPYGGLQVIFTGDFYQLSPVFSNGCEKEETMYCFQHELWDQLFPKANQIILKTIFRQNDELLLKVLKYIRKGQITPSTQLVLQSRLFDKSKLDVLKKEKVLTILSPIKRDVETLNAKEYAKLEKGIQENEYVMSYVDLSDNSDGLENTKLLFDLYLKSNYGLKKDYEFLANNLMAESTIKLKVGAQVMCIANITLCGELQIANGSQGIVVGFNEKSMPCVKFNNIANPITITNYVWKSEHNKRVGVSQIPLIYSWAITIHKAQGLTLENAIIDIGSNIFAYGQTYVALSRVKSLNGLYLTHFDYTKILCNPIVKQFYGDN</sequence>
<organism evidence="2">
    <name type="scientific">viral metagenome</name>
    <dbReference type="NCBI Taxonomy" id="1070528"/>
    <lineage>
        <taxon>unclassified sequences</taxon>
        <taxon>metagenomes</taxon>
        <taxon>organismal metagenomes</taxon>
    </lineage>
</organism>
<dbReference type="GO" id="GO:0003678">
    <property type="term" value="F:DNA helicase activity"/>
    <property type="evidence" value="ECO:0007669"/>
    <property type="project" value="InterPro"/>
</dbReference>
<protein>
    <recommendedName>
        <fullName evidence="1">DNA helicase Pif1-like DEAD-box helicase domain-containing protein</fullName>
    </recommendedName>
</protein>
<dbReference type="Pfam" id="PF05970">
    <property type="entry name" value="PIF1"/>
    <property type="match status" value="1"/>
</dbReference>
<reference evidence="2" key="1">
    <citation type="journal article" date="2020" name="Nature">
        <title>Giant virus diversity and host interactions through global metagenomics.</title>
        <authorList>
            <person name="Schulz F."/>
            <person name="Roux S."/>
            <person name="Paez-Espino D."/>
            <person name="Jungbluth S."/>
            <person name="Walsh D.A."/>
            <person name="Denef V.J."/>
            <person name="McMahon K.D."/>
            <person name="Konstantinidis K.T."/>
            <person name="Eloe-Fadrosh E.A."/>
            <person name="Kyrpides N.C."/>
            <person name="Woyke T."/>
        </authorList>
    </citation>
    <scope>NUCLEOTIDE SEQUENCE</scope>
    <source>
        <strain evidence="2">GVMAG-M-3300023174-75</strain>
    </source>
</reference>
<evidence type="ECO:0000259" key="1">
    <source>
        <dbReference type="Pfam" id="PF05970"/>
    </source>
</evidence>
<feature type="domain" description="DNA helicase Pif1-like DEAD-box helicase" evidence="1">
    <location>
        <begin position="15"/>
        <end position="204"/>
    </location>
</feature>
<evidence type="ECO:0000313" key="2">
    <source>
        <dbReference type="EMBL" id="QHT20852.1"/>
    </source>
</evidence>
<dbReference type="CDD" id="cd18809">
    <property type="entry name" value="SF1_C_RecD"/>
    <property type="match status" value="1"/>
</dbReference>
<dbReference type="PANTHER" id="PTHR47642">
    <property type="entry name" value="ATP-DEPENDENT DNA HELICASE"/>
    <property type="match status" value="1"/>
</dbReference>
<dbReference type="EMBL" id="MN739683">
    <property type="protein sequence ID" value="QHT20852.1"/>
    <property type="molecule type" value="Genomic_DNA"/>
</dbReference>
<proteinExistence type="predicted"/>
<dbReference type="GO" id="GO:0000723">
    <property type="term" value="P:telomere maintenance"/>
    <property type="evidence" value="ECO:0007669"/>
    <property type="project" value="InterPro"/>
</dbReference>
<dbReference type="SUPFAM" id="SSF52540">
    <property type="entry name" value="P-loop containing nucleoside triphosphate hydrolases"/>
    <property type="match status" value="2"/>
</dbReference>
<dbReference type="AlphaFoldDB" id="A0A6C0DWM6"/>
<dbReference type="InterPro" id="IPR051055">
    <property type="entry name" value="PIF1_helicase"/>
</dbReference>
<dbReference type="PANTHER" id="PTHR47642:SF5">
    <property type="entry name" value="ATP-DEPENDENT DNA HELICASE"/>
    <property type="match status" value="1"/>
</dbReference>
<dbReference type="Gene3D" id="3.40.50.300">
    <property type="entry name" value="P-loop containing nucleotide triphosphate hydrolases"/>
    <property type="match status" value="2"/>
</dbReference>
<name>A0A6C0DWM6_9ZZZZ</name>